<evidence type="ECO:0000256" key="4">
    <source>
        <dbReference type="ARBA" id="ARBA00022827"/>
    </source>
</evidence>
<dbReference type="InterPro" id="IPR012951">
    <property type="entry name" value="BBE"/>
</dbReference>
<dbReference type="SUPFAM" id="SSF56176">
    <property type="entry name" value="FAD-binding/transporter-associated domain-like"/>
    <property type="match status" value="1"/>
</dbReference>
<comment type="cofactor">
    <cofactor evidence="1">
        <name>FAD</name>
        <dbReference type="ChEBI" id="CHEBI:57692"/>
    </cofactor>
</comment>
<dbReference type="RefSeq" id="WP_151596304.1">
    <property type="nucleotide sequence ID" value="NZ_WBMS02000022.1"/>
</dbReference>
<dbReference type="InterPro" id="IPR050416">
    <property type="entry name" value="FAD-linked_Oxidoreductase"/>
</dbReference>
<sequence length="470" mass="49656">MASSDSEPVRPASLDRADIANLAERIGGPVSLPGEAGYMAECATFNLLTPVRPAVAIGAVDAGDVQTAVRFAAERELPVAVLATGHQMARSAEGAVLINMSRMGAARVDPGRRVARVEGGARWRGTLDAAGAHGLAPISGGSSSVGVVGYHLGGGAGPIMGRLHGYAADHVRAIEVVTADGEARRTTASSEPDLFWALLGGTGNFGAVTALEPALFPVRRFYGAGLFFAGEHMARVLHAWRDWASDLPPEMSSSVAFQRALPAMPDPVRGRFVMHLRFTSLGPPNEAERAFGPMRRLAPALLETAAEAPYREAVSLFPDPPGPFPWVERSAMLRHFPAAAAEALLAVVGPDAQSELSLVEVRRLGAAMEAPPATPNAVPGRDAGWSVLGIGGGDASRSALFQEQLDTLAGALAPWTLDERMPNLLGAWEGATPQALRAIYGPERYDRLAVIKERYDPRNLFRMNHNIVPA</sequence>
<dbReference type="Pfam" id="PF01565">
    <property type="entry name" value="FAD_binding_4"/>
    <property type="match status" value="1"/>
</dbReference>
<keyword evidence="4" id="KW-0274">FAD</keyword>
<dbReference type="InterPro" id="IPR006093">
    <property type="entry name" value="Oxy_OxRdtase_FAD_BS"/>
</dbReference>
<keyword evidence="5" id="KW-0560">Oxidoreductase</keyword>
<dbReference type="PANTHER" id="PTHR42973:SF39">
    <property type="entry name" value="FAD-BINDING PCMH-TYPE DOMAIN-CONTAINING PROTEIN"/>
    <property type="match status" value="1"/>
</dbReference>
<evidence type="ECO:0000313" key="8">
    <source>
        <dbReference type="Proteomes" id="UP000462055"/>
    </source>
</evidence>
<comment type="similarity">
    <text evidence="2">Belongs to the oxygen-dependent FAD-linked oxidoreductase family.</text>
</comment>
<dbReference type="GO" id="GO:0016491">
    <property type="term" value="F:oxidoreductase activity"/>
    <property type="evidence" value="ECO:0007669"/>
    <property type="project" value="UniProtKB-KW"/>
</dbReference>
<dbReference type="InterPro" id="IPR036318">
    <property type="entry name" value="FAD-bd_PCMH-like_sf"/>
</dbReference>
<dbReference type="PROSITE" id="PS51387">
    <property type="entry name" value="FAD_PCMH"/>
    <property type="match status" value="1"/>
</dbReference>
<dbReference type="PANTHER" id="PTHR42973">
    <property type="entry name" value="BINDING OXIDOREDUCTASE, PUTATIVE (AFU_ORTHOLOGUE AFUA_1G17690)-RELATED"/>
    <property type="match status" value="1"/>
</dbReference>
<dbReference type="Gene3D" id="3.40.462.20">
    <property type="match status" value="1"/>
</dbReference>
<dbReference type="Pfam" id="PF08031">
    <property type="entry name" value="BBE"/>
    <property type="match status" value="1"/>
</dbReference>
<keyword evidence="3" id="KW-0285">Flavoprotein</keyword>
<dbReference type="PROSITE" id="PS00862">
    <property type="entry name" value="OX2_COVAL_FAD"/>
    <property type="match status" value="1"/>
</dbReference>
<dbReference type="Proteomes" id="UP000462055">
    <property type="component" value="Unassembled WGS sequence"/>
</dbReference>
<name>A0A6I4MIG0_9ACTN</name>
<accession>A0A6I4MIG0</accession>
<dbReference type="EMBL" id="WBMS02000022">
    <property type="protein sequence ID" value="MWA03767.1"/>
    <property type="molecule type" value="Genomic_DNA"/>
</dbReference>
<keyword evidence="8" id="KW-1185">Reference proteome</keyword>
<dbReference type="AlphaFoldDB" id="A0A6I4MIG0"/>
<dbReference type="Gene3D" id="3.30.43.10">
    <property type="entry name" value="Uridine Diphospho-n-acetylenolpyruvylglucosamine Reductase, domain 2"/>
    <property type="match status" value="1"/>
</dbReference>
<evidence type="ECO:0000256" key="5">
    <source>
        <dbReference type="ARBA" id="ARBA00023002"/>
    </source>
</evidence>
<proteinExistence type="inferred from homology"/>
<dbReference type="InterPro" id="IPR006094">
    <property type="entry name" value="Oxid_FAD_bind_N"/>
</dbReference>
<evidence type="ECO:0000259" key="6">
    <source>
        <dbReference type="PROSITE" id="PS51387"/>
    </source>
</evidence>
<dbReference type="InterPro" id="IPR016166">
    <property type="entry name" value="FAD-bd_PCMH"/>
</dbReference>
<evidence type="ECO:0000313" key="7">
    <source>
        <dbReference type="EMBL" id="MWA03767.1"/>
    </source>
</evidence>
<organism evidence="7 8">
    <name type="scientific">Actinomadura physcomitrii</name>
    <dbReference type="NCBI Taxonomy" id="2650748"/>
    <lineage>
        <taxon>Bacteria</taxon>
        <taxon>Bacillati</taxon>
        <taxon>Actinomycetota</taxon>
        <taxon>Actinomycetes</taxon>
        <taxon>Streptosporangiales</taxon>
        <taxon>Thermomonosporaceae</taxon>
        <taxon>Actinomadura</taxon>
    </lineage>
</organism>
<dbReference type="InterPro" id="IPR016169">
    <property type="entry name" value="FAD-bd_PCMH_sub2"/>
</dbReference>
<evidence type="ECO:0000256" key="2">
    <source>
        <dbReference type="ARBA" id="ARBA00005466"/>
    </source>
</evidence>
<protein>
    <submittedName>
        <fullName evidence="7">FAD-binding protein</fullName>
    </submittedName>
</protein>
<dbReference type="InterPro" id="IPR016167">
    <property type="entry name" value="FAD-bd_PCMH_sub1"/>
</dbReference>
<dbReference type="Gene3D" id="3.30.465.10">
    <property type="match status" value="1"/>
</dbReference>
<dbReference type="GO" id="GO:0071949">
    <property type="term" value="F:FAD binding"/>
    <property type="evidence" value="ECO:0007669"/>
    <property type="project" value="InterPro"/>
</dbReference>
<comment type="caution">
    <text evidence="7">The sequence shown here is derived from an EMBL/GenBank/DDBJ whole genome shotgun (WGS) entry which is preliminary data.</text>
</comment>
<feature type="domain" description="FAD-binding PCMH-type" evidence="6">
    <location>
        <begin position="48"/>
        <end position="218"/>
    </location>
</feature>
<gene>
    <name evidence="7" type="ORF">F8568_025965</name>
</gene>
<reference evidence="7" key="1">
    <citation type="submission" date="2019-12" db="EMBL/GenBank/DDBJ databases">
        <title>Actinomadura physcomitrii sp. nov., a novel actinomycete isolated from moss [Physcomitrium sphaericum (Ludw) Fuernr].</title>
        <authorList>
            <person name="Zhuang X."/>
        </authorList>
    </citation>
    <scope>NUCLEOTIDE SEQUENCE [LARGE SCALE GENOMIC DNA]</scope>
    <source>
        <strain evidence="7">LD22</strain>
    </source>
</reference>
<evidence type="ECO:0000256" key="1">
    <source>
        <dbReference type="ARBA" id="ARBA00001974"/>
    </source>
</evidence>
<evidence type="ECO:0000256" key="3">
    <source>
        <dbReference type="ARBA" id="ARBA00022630"/>
    </source>
</evidence>